<dbReference type="Gene3D" id="3.90.320.10">
    <property type="match status" value="1"/>
</dbReference>
<proteinExistence type="predicted"/>
<feature type="domain" description="PD-(D/E)XK endonuclease-like" evidence="1">
    <location>
        <begin position="657"/>
        <end position="934"/>
    </location>
</feature>
<dbReference type="SUPFAM" id="SSF52980">
    <property type="entry name" value="Restriction endonuclease-like"/>
    <property type="match status" value="1"/>
</dbReference>
<dbReference type="Pfam" id="PF12705">
    <property type="entry name" value="PDDEXK_1"/>
    <property type="match status" value="1"/>
</dbReference>
<dbReference type="InterPro" id="IPR011604">
    <property type="entry name" value="PDDEXK-like_dom_sf"/>
</dbReference>
<sequence length="938" mass="107934">MGRIIEIPFSQDIIEFVAEKLLKEEKSDFSSVTVVFPHQRPAFYLRRILSSRIGRSFFPPQILSMDEFMSTLAEKTAPGLTRIDNLDSAYLLFQIVSKIPGSPWQKNSSSFSEFLFWGLKIEQVIGELDIELIKDAKLKEIGIVGDWGQDVSKNTQHLLGCLKEIRQAFHAMCEEQKLTTRSRDYARAARNIAENNTKQFPTIYFVGIFAMTGAEKAVIRSFLSHRQTYFLRQNDGSSWKPFEEMDGWAEKEIIAETFSSEIFLHSAFNIHSEIVGLGDILMKKEVNYKETAIVLPEPATLIPLLSGVMTSLNTDYNITMGYPISRTPLYTLLDLSMKLEETRYEDTHSSRDYLSLLMHPLVKNFGYVIEPTHMRILAHSVEESLLQGKTLIKLSEIEQNDEIFIRAAQMTEKEVPLQNFRDALRNIHEIFIRKMSGVKTLNHLGRVLEEILTLLLRHSPAAHYPFSGEFFHGFFLLSDKLRNFLLKDEEFRESGELFELFRHLTGTERISFQGIPLKGLQVLGLLEARCLNFKQVFLLDSNEGVLSSAASEDSLLPLSLRAALGLPLHYQREEIYRYHFHSLISSAREAHIFYCDTQKQPRSHFIEKLVWEREKNAGKIGFIKARAVALNALPRPFSPFEISKTREILNILQGMNFSSAKLNSYLLCPASFYFASVLGLKEKDKTSSKLDATLIGTILHKVLEQLYRPLIMEKIVLGEAEYSHLEKSLPEVLGSVFSEAFGELRGEHYLLKEMALSRLKRYILLEKQRSAVGINIISVEEHLSCSLKLKNSVTVQLIGRADRIDHHGQERMIVDYKSGKNLERHSFKAFNFYNSRSEMKRKIKSIQLPLYVFLYHQVYLVPYEDINSKLISLRTGGEQIFFNQEVNRQKFMKGVFLPVLDSLIQEIFNPEIPFVRDDTDEKICEYCPFPTLCRKVRS</sequence>
<reference evidence="2 3" key="1">
    <citation type="submission" date="2018-08" db="EMBL/GenBank/DDBJ databases">
        <title>Draft genome of candidate division NPL-UPA2 bacterium Unc8 that adapted to ultra-basic serpentinizing groundwater.</title>
        <authorList>
            <person name="Ishii S."/>
            <person name="Suzuki S."/>
            <person name="Nealson K.H."/>
        </authorList>
    </citation>
    <scope>NUCLEOTIDE SEQUENCE [LARGE SCALE GENOMIC DNA]</scope>
    <source>
        <strain evidence="2">Unc8</strain>
    </source>
</reference>
<accession>A0A399FV45</accession>
<dbReference type="Proteomes" id="UP000266287">
    <property type="component" value="Unassembled WGS sequence"/>
</dbReference>
<evidence type="ECO:0000259" key="1">
    <source>
        <dbReference type="Pfam" id="PF12705"/>
    </source>
</evidence>
<dbReference type="EMBL" id="NDHY01000011">
    <property type="protein sequence ID" value="RIH99826.1"/>
    <property type="molecule type" value="Genomic_DNA"/>
</dbReference>
<comment type="caution">
    <text evidence="2">The sequence shown here is derived from an EMBL/GenBank/DDBJ whole genome shotgun (WGS) entry which is preliminary data.</text>
</comment>
<gene>
    <name evidence="2" type="ORF">B9J77_04430</name>
</gene>
<protein>
    <submittedName>
        <fullName evidence="2">PD-(D/E)XK nuclease family protein</fullName>
    </submittedName>
</protein>
<dbReference type="SUPFAM" id="SSF52540">
    <property type="entry name" value="P-loop containing nucleoside triphosphate hydrolases"/>
    <property type="match status" value="1"/>
</dbReference>
<evidence type="ECO:0000313" key="2">
    <source>
        <dbReference type="EMBL" id="RIH99826.1"/>
    </source>
</evidence>
<dbReference type="InterPro" id="IPR027417">
    <property type="entry name" value="P-loop_NTPase"/>
</dbReference>
<dbReference type="InterPro" id="IPR011335">
    <property type="entry name" value="Restrct_endonuc-II-like"/>
</dbReference>
<evidence type="ECO:0000313" key="3">
    <source>
        <dbReference type="Proteomes" id="UP000266287"/>
    </source>
</evidence>
<dbReference type="InterPro" id="IPR038726">
    <property type="entry name" value="PDDEXK_AddAB-type"/>
</dbReference>
<name>A0A399FV45_UNCN2</name>
<dbReference type="Gene3D" id="3.40.50.300">
    <property type="entry name" value="P-loop containing nucleotide triphosphate hydrolases"/>
    <property type="match status" value="1"/>
</dbReference>
<dbReference type="AlphaFoldDB" id="A0A399FV45"/>
<organism evidence="2 3">
    <name type="scientific">candidate division NPL-UPA2 bacterium Unc8</name>
    <dbReference type="NCBI Taxonomy" id="1980939"/>
    <lineage>
        <taxon>Bacteria</taxon>
    </lineage>
</organism>